<dbReference type="InParanoid" id="K5XML0"/>
<organism evidence="1 2">
    <name type="scientific">Agaricus bisporus var. burnettii (strain JB137-S8 / ATCC MYA-4627 / FGSC 10392)</name>
    <name type="common">White button mushroom</name>
    <dbReference type="NCBI Taxonomy" id="597362"/>
    <lineage>
        <taxon>Eukaryota</taxon>
        <taxon>Fungi</taxon>
        <taxon>Dikarya</taxon>
        <taxon>Basidiomycota</taxon>
        <taxon>Agaricomycotina</taxon>
        <taxon>Agaricomycetes</taxon>
        <taxon>Agaricomycetidae</taxon>
        <taxon>Agaricales</taxon>
        <taxon>Agaricineae</taxon>
        <taxon>Agaricaceae</taxon>
        <taxon>Agaricus</taxon>
    </lineage>
</organism>
<reference evidence="2" key="1">
    <citation type="journal article" date="2012" name="Proc. Natl. Acad. Sci. U.S.A.">
        <title>Genome sequence of the button mushroom Agaricus bisporus reveals mechanisms governing adaptation to a humic-rich ecological niche.</title>
        <authorList>
            <person name="Morin E."/>
            <person name="Kohler A."/>
            <person name="Baker A.R."/>
            <person name="Foulongne-Oriol M."/>
            <person name="Lombard V."/>
            <person name="Nagy L.G."/>
            <person name="Ohm R.A."/>
            <person name="Patyshakuliyeva A."/>
            <person name="Brun A."/>
            <person name="Aerts A.L."/>
            <person name="Bailey A.M."/>
            <person name="Billette C."/>
            <person name="Coutinho P.M."/>
            <person name="Deakin G."/>
            <person name="Doddapaneni H."/>
            <person name="Floudas D."/>
            <person name="Grimwood J."/>
            <person name="Hilden K."/>
            <person name="Kuees U."/>
            <person name="LaButti K.M."/>
            <person name="Lapidus A."/>
            <person name="Lindquist E.A."/>
            <person name="Lucas S.M."/>
            <person name="Murat C."/>
            <person name="Riley R.W."/>
            <person name="Salamov A.A."/>
            <person name="Schmutz J."/>
            <person name="Subramanian V."/>
            <person name="Woesten H.A.B."/>
            <person name="Xu J."/>
            <person name="Eastwood D.C."/>
            <person name="Foster G.D."/>
            <person name="Sonnenberg A.S."/>
            <person name="Cullen D."/>
            <person name="de Vries R.P."/>
            <person name="Lundell T."/>
            <person name="Hibbett D.S."/>
            <person name="Henrissat B."/>
            <person name="Burton K.S."/>
            <person name="Kerrigan R.W."/>
            <person name="Challen M.P."/>
            <person name="Grigoriev I.V."/>
            <person name="Martin F."/>
        </authorList>
    </citation>
    <scope>NUCLEOTIDE SEQUENCE [LARGE SCALE GENOMIC DNA]</scope>
    <source>
        <strain evidence="2">JB137-S8 / ATCC MYA-4627 / FGSC 10392</strain>
    </source>
</reference>
<dbReference type="HOGENOM" id="CLU_2653932_0_0_1"/>
<dbReference type="RefSeq" id="XP_007333561.1">
    <property type="nucleotide sequence ID" value="XM_007333499.1"/>
</dbReference>
<dbReference type="AlphaFoldDB" id="K5XML0"/>
<dbReference type="GeneID" id="18821861"/>
<gene>
    <name evidence="1" type="ORF">AGABI1DRAFT_102688</name>
</gene>
<sequence>MVVIDVDTDNLDVKDWSIGDGGKCVETAEDNGGEKFVVVGVIDFGELVVGEQGMLRDASDGLDERVRVGERRLATD</sequence>
<evidence type="ECO:0000313" key="2">
    <source>
        <dbReference type="Proteomes" id="UP000008493"/>
    </source>
</evidence>
<keyword evidence="2" id="KW-1185">Reference proteome</keyword>
<protein>
    <submittedName>
        <fullName evidence="1">Uncharacterized protein</fullName>
    </submittedName>
</protein>
<dbReference type="EMBL" id="JH971408">
    <property type="protein sequence ID" value="EKM75830.1"/>
    <property type="molecule type" value="Genomic_DNA"/>
</dbReference>
<dbReference type="KEGG" id="abp:AGABI1DRAFT102688"/>
<evidence type="ECO:0000313" key="1">
    <source>
        <dbReference type="EMBL" id="EKM75830.1"/>
    </source>
</evidence>
<name>K5XML0_AGABU</name>
<accession>K5XML0</accession>
<proteinExistence type="predicted"/>
<dbReference type="Proteomes" id="UP000008493">
    <property type="component" value="Unassembled WGS sequence"/>
</dbReference>